<proteinExistence type="predicted"/>
<reference evidence="1 2" key="1">
    <citation type="submission" date="2024-09" db="EMBL/GenBank/DDBJ databases">
        <authorList>
            <person name="Sun Q."/>
            <person name="Mori K."/>
        </authorList>
    </citation>
    <scope>NUCLEOTIDE SEQUENCE [LARGE SCALE GENOMIC DNA]</scope>
    <source>
        <strain evidence="1 2">CCM 8543</strain>
    </source>
</reference>
<organism evidence="1 2">
    <name type="scientific">Chelativorans intermedius</name>
    <dbReference type="NCBI Taxonomy" id="515947"/>
    <lineage>
        <taxon>Bacteria</taxon>
        <taxon>Pseudomonadati</taxon>
        <taxon>Pseudomonadota</taxon>
        <taxon>Alphaproteobacteria</taxon>
        <taxon>Hyphomicrobiales</taxon>
        <taxon>Phyllobacteriaceae</taxon>
        <taxon>Chelativorans</taxon>
    </lineage>
</organism>
<evidence type="ECO:0000313" key="2">
    <source>
        <dbReference type="Proteomes" id="UP001589755"/>
    </source>
</evidence>
<comment type="caution">
    <text evidence="1">The sequence shown here is derived from an EMBL/GenBank/DDBJ whole genome shotgun (WGS) entry which is preliminary data.</text>
</comment>
<name>A0ABV6D6T3_9HYPH</name>
<protein>
    <submittedName>
        <fullName evidence="1">Uncharacterized protein</fullName>
    </submittedName>
</protein>
<accession>A0ABV6D6T3</accession>
<dbReference type="Proteomes" id="UP001589755">
    <property type="component" value="Unassembled WGS sequence"/>
</dbReference>
<sequence length="107" mass="11287">MFIELAKGLNERGAGVRAYDACARAARARMAGEPENAAALLLISYAAQLFVDAYDDQPLSVAAAGEEFEQFSKIVTTLEDAYGSGSAEAKVDALNRVAAMLVSARRG</sequence>
<dbReference type="EMBL" id="JBHLXD010000010">
    <property type="protein sequence ID" value="MFC0208322.1"/>
    <property type="molecule type" value="Genomic_DNA"/>
</dbReference>
<gene>
    <name evidence="1" type="ORF">ACFFJ2_07920</name>
</gene>
<keyword evidence="2" id="KW-1185">Reference proteome</keyword>
<evidence type="ECO:0000313" key="1">
    <source>
        <dbReference type="EMBL" id="MFC0208322.1"/>
    </source>
</evidence>
<dbReference type="RefSeq" id="WP_261519851.1">
    <property type="nucleotide sequence ID" value="NZ_JAODNW010000007.1"/>
</dbReference>